<dbReference type="Proteomes" id="UP000242519">
    <property type="component" value="Unassembled WGS sequence"/>
</dbReference>
<evidence type="ECO:0000256" key="1">
    <source>
        <dbReference type="SAM" id="MobiDB-lite"/>
    </source>
</evidence>
<keyword evidence="3" id="KW-1185">Reference proteome</keyword>
<feature type="region of interest" description="Disordered" evidence="1">
    <location>
        <begin position="132"/>
        <end position="167"/>
    </location>
</feature>
<reference evidence="2 3" key="1">
    <citation type="submission" date="2017-04" db="EMBL/GenBank/DDBJ databases">
        <title>Draft genome sequence of Marssonina coronaria NL1: causal agent of apple blotch.</title>
        <authorList>
            <person name="Cheng Q."/>
        </authorList>
    </citation>
    <scope>NUCLEOTIDE SEQUENCE [LARGE SCALE GENOMIC DNA]</scope>
    <source>
        <strain evidence="2 3">NL1</strain>
    </source>
</reference>
<dbReference type="AlphaFoldDB" id="A0A218ZBB4"/>
<evidence type="ECO:0000313" key="3">
    <source>
        <dbReference type="Proteomes" id="UP000242519"/>
    </source>
</evidence>
<proteinExistence type="predicted"/>
<protein>
    <submittedName>
        <fullName evidence="2">Uncharacterized protein</fullName>
    </submittedName>
</protein>
<name>A0A218ZBB4_9HELO</name>
<gene>
    <name evidence="2" type="ORF">B2J93_8113</name>
</gene>
<evidence type="ECO:0000313" key="2">
    <source>
        <dbReference type="EMBL" id="OWP05371.1"/>
    </source>
</evidence>
<feature type="compositionally biased region" description="Acidic residues" evidence="1">
    <location>
        <begin position="144"/>
        <end position="167"/>
    </location>
</feature>
<dbReference type="EMBL" id="MZNU01000076">
    <property type="protein sequence ID" value="OWP05371.1"/>
    <property type="molecule type" value="Genomic_DNA"/>
</dbReference>
<dbReference type="InParanoid" id="A0A218ZBB4"/>
<sequence length="256" mass="29468">MQKFCKVDVRNGIKLLEIYKAVGPVPQRPSSSKGDGKWEKKNQEAIAIIARSLSSLISEKYESEIVAEDAHALWNAIRDGEGNLMNNTEAHTNLIKEFYKAKHIPYSESRYMASRRAEGYKPTDKAYKAYLSREENGACSEDNKTDEDELETSSEEEDQATSEPEDNDINFTTVFLASDKEYDSRTVLDQLEKQKAEYLLTTRINKPIRKDPEVFTTQWTDQFWERSTTLLFSSQNSFEYTTFRIMYLGLAVFVQA</sequence>
<accession>A0A218ZBB4</accession>
<organism evidence="2 3">
    <name type="scientific">Diplocarpon coronariae</name>
    <dbReference type="NCBI Taxonomy" id="2795749"/>
    <lineage>
        <taxon>Eukaryota</taxon>
        <taxon>Fungi</taxon>
        <taxon>Dikarya</taxon>
        <taxon>Ascomycota</taxon>
        <taxon>Pezizomycotina</taxon>
        <taxon>Leotiomycetes</taxon>
        <taxon>Helotiales</taxon>
        <taxon>Drepanopezizaceae</taxon>
        <taxon>Diplocarpon</taxon>
    </lineage>
</organism>
<comment type="caution">
    <text evidence="2">The sequence shown here is derived from an EMBL/GenBank/DDBJ whole genome shotgun (WGS) entry which is preliminary data.</text>
</comment>